<reference evidence="1" key="2">
    <citation type="submission" date="2020-07" db="EMBL/GenBank/DDBJ databases">
        <authorList>
            <person name="Vera ALvarez R."/>
            <person name="Arias-Moreno D.M."/>
            <person name="Jimenez-Jacinto V."/>
            <person name="Jimenez-Bremont J.F."/>
            <person name="Swaminathan K."/>
            <person name="Moose S.P."/>
            <person name="Guerrero-Gonzalez M.L."/>
            <person name="Marino-Ramirez L."/>
            <person name="Landsman D."/>
            <person name="Rodriguez-Kessler M."/>
            <person name="Delgado-Sanchez P."/>
        </authorList>
    </citation>
    <scope>NUCLEOTIDE SEQUENCE</scope>
    <source>
        <tissue evidence="1">Cladode</tissue>
    </source>
</reference>
<sequence>MAAATKIRVQMGVLGLGSNWTKFVGPHHVWTIIITITITITHRHKVIGTDLKRSKTRVVHLLMLIEDARGGRISSRVELERVKLKRLRVFERRKGATGVGCWVEESRDGVMSS</sequence>
<accession>A0A7C9DQ60</accession>
<evidence type="ECO:0000313" key="1">
    <source>
        <dbReference type="EMBL" id="MBA4643908.1"/>
    </source>
</evidence>
<dbReference type="EMBL" id="GISG01135656">
    <property type="protein sequence ID" value="MBA4643908.1"/>
    <property type="molecule type" value="Transcribed_RNA"/>
</dbReference>
<name>A0A7C9DQ60_OPUST</name>
<reference evidence="1" key="1">
    <citation type="journal article" date="2013" name="J. Plant Res.">
        <title>Effect of fungi and light on seed germination of three Opuntia species from semiarid lands of central Mexico.</title>
        <authorList>
            <person name="Delgado-Sanchez P."/>
            <person name="Jimenez-Bremont J.F."/>
            <person name="Guerrero-Gonzalez Mde L."/>
            <person name="Flores J."/>
        </authorList>
    </citation>
    <scope>NUCLEOTIDE SEQUENCE</scope>
    <source>
        <tissue evidence="1">Cladode</tissue>
    </source>
</reference>
<proteinExistence type="predicted"/>
<dbReference type="AlphaFoldDB" id="A0A7C9DQ60"/>
<protein>
    <submittedName>
        <fullName evidence="1">Uncharacterized protein</fullName>
    </submittedName>
</protein>
<organism evidence="1">
    <name type="scientific">Opuntia streptacantha</name>
    <name type="common">Prickly pear cactus</name>
    <name type="synonym">Opuntia cardona</name>
    <dbReference type="NCBI Taxonomy" id="393608"/>
    <lineage>
        <taxon>Eukaryota</taxon>
        <taxon>Viridiplantae</taxon>
        <taxon>Streptophyta</taxon>
        <taxon>Embryophyta</taxon>
        <taxon>Tracheophyta</taxon>
        <taxon>Spermatophyta</taxon>
        <taxon>Magnoliopsida</taxon>
        <taxon>eudicotyledons</taxon>
        <taxon>Gunneridae</taxon>
        <taxon>Pentapetalae</taxon>
        <taxon>Caryophyllales</taxon>
        <taxon>Cactineae</taxon>
        <taxon>Cactaceae</taxon>
        <taxon>Opuntioideae</taxon>
        <taxon>Opuntia</taxon>
    </lineage>
</organism>